<keyword evidence="4" id="KW-0812">Transmembrane</keyword>
<dbReference type="PANTHER" id="PTHR44688:SF16">
    <property type="entry name" value="DNA-BINDING TRANSCRIPTIONAL ACTIVATOR DEVR_DOSR"/>
    <property type="match status" value="1"/>
</dbReference>
<organism evidence="6 7">
    <name type="scientific">Candidatus Aquicultor primus</name>
    <dbReference type="NCBI Taxonomy" id="1797195"/>
    <lineage>
        <taxon>Bacteria</taxon>
        <taxon>Bacillati</taxon>
        <taxon>Actinomycetota</taxon>
        <taxon>Candidatus Aquicultoria</taxon>
        <taxon>Candidatus Aquicultorales</taxon>
        <taxon>Candidatus Aquicultoraceae</taxon>
        <taxon>Candidatus Aquicultor</taxon>
    </lineage>
</organism>
<evidence type="ECO:0000259" key="5">
    <source>
        <dbReference type="PROSITE" id="PS50043"/>
    </source>
</evidence>
<evidence type="ECO:0000256" key="4">
    <source>
        <dbReference type="SAM" id="Phobius"/>
    </source>
</evidence>
<sequence length="259" mass="29132">MEKMLFDVRNNLVYLLILRWAALLHIAIISALGLDIGPPVIFLGLLAYVFVLTMFWGRVTDFVKGRPLLLHIDLFVAGALIAVTGGAWKSSYYVYAYTCLMVFPFFVSMRRSVMATVVFSAYYTLGLLASEGLVAGVIRNHQIDSLLSNYVAFFLVVLFFGYPACVMKKIETVKTSTAQMRTYIDETHILLEAAERQHSLTTRESEVLVLLHRGMTNAGIAATLYLSEKTVKNHLYSIYKKLGVRSRSEAMLQRLPAKL</sequence>
<dbReference type="InterPro" id="IPR000792">
    <property type="entry name" value="Tscrpt_reg_LuxR_C"/>
</dbReference>
<dbReference type="PANTHER" id="PTHR44688">
    <property type="entry name" value="DNA-BINDING TRANSCRIPTIONAL ACTIVATOR DEVR_DOSR"/>
    <property type="match status" value="1"/>
</dbReference>
<keyword evidence="2" id="KW-0238">DNA-binding</keyword>
<accession>A0A1F2UG98</accession>
<feature type="transmembrane region" description="Helical" evidence="4">
    <location>
        <begin position="12"/>
        <end position="34"/>
    </location>
</feature>
<feature type="transmembrane region" description="Helical" evidence="4">
    <location>
        <begin position="150"/>
        <end position="167"/>
    </location>
</feature>
<dbReference type="Proteomes" id="UP000178086">
    <property type="component" value="Unassembled WGS sequence"/>
</dbReference>
<dbReference type="SMART" id="SM00421">
    <property type="entry name" value="HTH_LUXR"/>
    <property type="match status" value="1"/>
</dbReference>
<evidence type="ECO:0000256" key="2">
    <source>
        <dbReference type="ARBA" id="ARBA00023125"/>
    </source>
</evidence>
<evidence type="ECO:0000256" key="3">
    <source>
        <dbReference type="ARBA" id="ARBA00023163"/>
    </source>
</evidence>
<feature type="transmembrane region" description="Helical" evidence="4">
    <location>
        <begin position="92"/>
        <end position="109"/>
    </location>
</feature>
<dbReference type="GO" id="GO:0003677">
    <property type="term" value="F:DNA binding"/>
    <property type="evidence" value="ECO:0007669"/>
    <property type="project" value="UniProtKB-KW"/>
</dbReference>
<keyword evidence="4" id="KW-1133">Transmembrane helix</keyword>
<dbReference type="AlphaFoldDB" id="A0A1F2UG98"/>
<dbReference type="InterPro" id="IPR036388">
    <property type="entry name" value="WH-like_DNA-bd_sf"/>
</dbReference>
<dbReference type="PROSITE" id="PS50043">
    <property type="entry name" value="HTH_LUXR_2"/>
    <property type="match status" value="1"/>
</dbReference>
<dbReference type="InterPro" id="IPR016032">
    <property type="entry name" value="Sig_transdc_resp-reg_C-effctor"/>
</dbReference>
<protein>
    <recommendedName>
        <fullName evidence="5">HTH luxR-type domain-containing protein</fullName>
    </recommendedName>
</protein>
<gene>
    <name evidence="6" type="ORF">A2074_03975</name>
</gene>
<feature type="transmembrane region" description="Helical" evidence="4">
    <location>
        <begin position="68"/>
        <end position="86"/>
    </location>
</feature>
<keyword evidence="3" id="KW-0804">Transcription</keyword>
<feature type="transmembrane region" description="Helical" evidence="4">
    <location>
        <begin position="121"/>
        <end position="138"/>
    </location>
</feature>
<name>A0A1F2UG98_9ACTN</name>
<dbReference type="Pfam" id="PF00196">
    <property type="entry name" value="GerE"/>
    <property type="match status" value="1"/>
</dbReference>
<dbReference type="SUPFAM" id="SSF46894">
    <property type="entry name" value="C-terminal effector domain of the bipartite response regulators"/>
    <property type="match status" value="1"/>
</dbReference>
<comment type="caution">
    <text evidence="6">The sequence shown here is derived from an EMBL/GenBank/DDBJ whole genome shotgun (WGS) entry which is preliminary data.</text>
</comment>
<dbReference type="EMBL" id="MELI01000105">
    <property type="protein sequence ID" value="OFW32052.1"/>
    <property type="molecule type" value="Genomic_DNA"/>
</dbReference>
<dbReference type="CDD" id="cd06170">
    <property type="entry name" value="LuxR_C_like"/>
    <property type="match status" value="1"/>
</dbReference>
<dbReference type="Gene3D" id="1.10.10.10">
    <property type="entry name" value="Winged helix-like DNA-binding domain superfamily/Winged helix DNA-binding domain"/>
    <property type="match status" value="1"/>
</dbReference>
<reference evidence="6 7" key="1">
    <citation type="journal article" date="2016" name="Nat. Commun.">
        <title>Thousands of microbial genomes shed light on interconnected biogeochemical processes in an aquifer system.</title>
        <authorList>
            <person name="Anantharaman K."/>
            <person name="Brown C.T."/>
            <person name="Hug L.A."/>
            <person name="Sharon I."/>
            <person name="Castelle C.J."/>
            <person name="Probst A.J."/>
            <person name="Thomas B.C."/>
            <person name="Singh A."/>
            <person name="Wilkins M.J."/>
            <person name="Karaoz U."/>
            <person name="Brodie E.L."/>
            <person name="Williams K.H."/>
            <person name="Hubbard S.S."/>
            <person name="Banfield J.F."/>
        </authorList>
    </citation>
    <scope>NUCLEOTIDE SEQUENCE [LARGE SCALE GENOMIC DNA]</scope>
</reference>
<feature type="domain" description="HTH luxR-type" evidence="5">
    <location>
        <begin position="193"/>
        <end position="259"/>
    </location>
</feature>
<evidence type="ECO:0000256" key="1">
    <source>
        <dbReference type="ARBA" id="ARBA00023015"/>
    </source>
</evidence>
<evidence type="ECO:0000313" key="6">
    <source>
        <dbReference type="EMBL" id="OFW32052.1"/>
    </source>
</evidence>
<proteinExistence type="predicted"/>
<dbReference type="GO" id="GO:0006355">
    <property type="term" value="P:regulation of DNA-templated transcription"/>
    <property type="evidence" value="ECO:0007669"/>
    <property type="project" value="InterPro"/>
</dbReference>
<keyword evidence="4" id="KW-0472">Membrane</keyword>
<dbReference type="PRINTS" id="PR00038">
    <property type="entry name" value="HTHLUXR"/>
</dbReference>
<feature type="transmembrane region" description="Helical" evidence="4">
    <location>
        <begin position="40"/>
        <end position="56"/>
    </location>
</feature>
<keyword evidence="1" id="KW-0805">Transcription regulation</keyword>
<dbReference type="PROSITE" id="PS00622">
    <property type="entry name" value="HTH_LUXR_1"/>
    <property type="match status" value="1"/>
</dbReference>
<evidence type="ECO:0000313" key="7">
    <source>
        <dbReference type="Proteomes" id="UP000178086"/>
    </source>
</evidence>